<evidence type="ECO:0000313" key="7">
    <source>
        <dbReference type="Proteomes" id="UP000004191"/>
    </source>
</evidence>
<protein>
    <submittedName>
        <fullName evidence="6">Cytidine deaminase</fullName>
    </submittedName>
</protein>
<reference evidence="6 7" key="1">
    <citation type="submission" date="2012-01" db="EMBL/GenBank/DDBJ databases">
        <title>The Genome Sequence of Helcococcus kunzii ATCC 51366.</title>
        <authorList>
            <consortium name="The Broad Institute Genome Sequencing Platform"/>
            <person name="Earl A."/>
            <person name="Ward D."/>
            <person name="Feldgarden M."/>
            <person name="Gevers D."/>
            <person name="Huys G."/>
            <person name="Young S.K."/>
            <person name="Zeng Q."/>
            <person name="Gargeya S."/>
            <person name="Fitzgerald M."/>
            <person name="Haas B."/>
            <person name="Abouelleil A."/>
            <person name="Alvarado L."/>
            <person name="Arachchi H.M."/>
            <person name="Berlin A."/>
            <person name="Chapman S.B."/>
            <person name="Gearin G."/>
            <person name="Goldberg J."/>
            <person name="Griggs A."/>
            <person name="Gujja S."/>
            <person name="Hansen M."/>
            <person name="Heiman D."/>
            <person name="Howarth C."/>
            <person name="Larimer J."/>
            <person name="Lui A."/>
            <person name="MacDonald P.J.P."/>
            <person name="McCowen C."/>
            <person name="Montmayeur A."/>
            <person name="Murphy C."/>
            <person name="Neiman D."/>
            <person name="Pearson M."/>
            <person name="Priest M."/>
            <person name="Roberts A."/>
            <person name="Saif S."/>
            <person name="Shea T."/>
            <person name="Sisk P."/>
            <person name="Stolte C."/>
            <person name="Sykes S."/>
            <person name="Wortman J."/>
            <person name="Nusbaum C."/>
            <person name="Birren B."/>
        </authorList>
    </citation>
    <scope>NUCLEOTIDE SEQUENCE [LARGE SCALE GENOMIC DNA]</scope>
    <source>
        <strain evidence="6 7">ATCC 51366</strain>
    </source>
</reference>
<dbReference type="GO" id="GO:0008270">
    <property type="term" value="F:zinc ion binding"/>
    <property type="evidence" value="ECO:0007669"/>
    <property type="project" value="InterPro"/>
</dbReference>
<dbReference type="HOGENOM" id="CLU_097262_1_1_9"/>
<gene>
    <name evidence="6" type="ORF">HMPREF9709_00127</name>
</gene>
<comment type="similarity">
    <text evidence="1">Belongs to the cytidine and deoxycytidylate deaminase family.</text>
</comment>
<dbReference type="PROSITE" id="PS00903">
    <property type="entry name" value="CYT_DCMP_DEAMINASES_1"/>
    <property type="match status" value="1"/>
</dbReference>
<keyword evidence="2" id="KW-0479">Metal-binding</keyword>
<evidence type="ECO:0000256" key="2">
    <source>
        <dbReference type="ARBA" id="ARBA00022723"/>
    </source>
</evidence>
<name>H3NLF0_9FIRM</name>
<evidence type="ECO:0000256" key="1">
    <source>
        <dbReference type="ARBA" id="ARBA00006576"/>
    </source>
</evidence>
<proteinExistence type="inferred from homology"/>
<dbReference type="Proteomes" id="UP000004191">
    <property type="component" value="Unassembled WGS sequence"/>
</dbReference>
<dbReference type="GO" id="GO:0004126">
    <property type="term" value="F:cytidine deaminase activity"/>
    <property type="evidence" value="ECO:0007669"/>
    <property type="project" value="UniProtKB-ARBA"/>
</dbReference>
<dbReference type="Gene3D" id="3.40.140.10">
    <property type="entry name" value="Cytidine Deaminase, domain 2"/>
    <property type="match status" value="1"/>
</dbReference>
<dbReference type="InterPro" id="IPR016192">
    <property type="entry name" value="APOBEC/CMP_deaminase_Zn-bd"/>
</dbReference>
<dbReference type="PROSITE" id="PS51747">
    <property type="entry name" value="CYT_DCMP_DEAMINASES_2"/>
    <property type="match status" value="1"/>
</dbReference>
<dbReference type="GO" id="GO:0005829">
    <property type="term" value="C:cytosol"/>
    <property type="evidence" value="ECO:0007669"/>
    <property type="project" value="TreeGrafter"/>
</dbReference>
<dbReference type="GeneID" id="96998150"/>
<evidence type="ECO:0000259" key="5">
    <source>
        <dbReference type="PROSITE" id="PS51747"/>
    </source>
</evidence>
<dbReference type="Pfam" id="PF00383">
    <property type="entry name" value="dCMP_cyt_deam_1"/>
    <property type="match status" value="1"/>
</dbReference>
<sequence length="136" mass="15233">MIKEDIRMALEYLKNSDAPYSNFNVAAVLTDINDNKFVGVNVETISLTSNVCAERNAIFTAITEGSKKFKRVVIVGGKNGKVTSYTPPCGVCRQMLRDYCDPETFDVVIAIDEDNYQEFKLKDLLPHSFGPENLED</sequence>
<dbReference type="RefSeq" id="WP_005396955.1">
    <property type="nucleotide sequence ID" value="NZ_JH601088.1"/>
</dbReference>
<dbReference type="InterPro" id="IPR016193">
    <property type="entry name" value="Cytidine_deaminase-like"/>
</dbReference>
<dbReference type="eggNOG" id="COG0295">
    <property type="taxonomic scope" value="Bacteria"/>
</dbReference>
<dbReference type="PANTHER" id="PTHR11644:SF2">
    <property type="entry name" value="CYTIDINE DEAMINASE"/>
    <property type="match status" value="1"/>
</dbReference>
<keyword evidence="3" id="KW-0378">Hydrolase</keyword>
<evidence type="ECO:0000256" key="3">
    <source>
        <dbReference type="ARBA" id="ARBA00022801"/>
    </source>
</evidence>
<dbReference type="GO" id="GO:0042802">
    <property type="term" value="F:identical protein binding"/>
    <property type="evidence" value="ECO:0007669"/>
    <property type="project" value="UniProtKB-ARBA"/>
</dbReference>
<dbReference type="NCBIfam" id="NF004064">
    <property type="entry name" value="PRK05578.1"/>
    <property type="match status" value="1"/>
</dbReference>
<dbReference type="STRING" id="883114.HMPREF9709_00127"/>
<feature type="domain" description="CMP/dCMP-type deaminase" evidence="5">
    <location>
        <begin position="1"/>
        <end position="132"/>
    </location>
</feature>
<dbReference type="PANTHER" id="PTHR11644">
    <property type="entry name" value="CYTIDINE DEAMINASE"/>
    <property type="match status" value="1"/>
</dbReference>
<dbReference type="InterPro" id="IPR050202">
    <property type="entry name" value="Cyt/Deoxycyt_deaminase"/>
</dbReference>
<keyword evidence="4" id="KW-0862">Zinc</keyword>
<keyword evidence="7" id="KW-1185">Reference proteome</keyword>
<comment type="caution">
    <text evidence="6">The sequence shown here is derived from an EMBL/GenBank/DDBJ whole genome shotgun (WGS) entry which is preliminary data.</text>
</comment>
<dbReference type="EMBL" id="AGEI01000003">
    <property type="protein sequence ID" value="EHR36031.1"/>
    <property type="molecule type" value="Genomic_DNA"/>
</dbReference>
<dbReference type="PATRIC" id="fig|883114.3.peg.128"/>
<dbReference type="AlphaFoldDB" id="H3NLF0"/>
<evidence type="ECO:0000313" key="6">
    <source>
        <dbReference type="EMBL" id="EHR36031.1"/>
    </source>
</evidence>
<evidence type="ECO:0000256" key="4">
    <source>
        <dbReference type="ARBA" id="ARBA00022833"/>
    </source>
</evidence>
<dbReference type="SUPFAM" id="SSF53927">
    <property type="entry name" value="Cytidine deaminase-like"/>
    <property type="match status" value="1"/>
</dbReference>
<dbReference type="GO" id="GO:0055086">
    <property type="term" value="P:nucleobase-containing small molecule metabolic process"/>
    <property type="evidence" value="ECO:0007669"/>
    <property type="project" value="UniProtKB-ARBA"/>
</dbReference>
<organism evidence="6 7">
    <name type="scientific">Helcococcus kunzii ATCC 51366</name>
    <dbReference type="NCBI Taxonomy" id="883114"/>
    <lineage>
        <taxon>Bacteria</taxon>
        <taxon>Bacillati</taxon>
        <taxon>Bacillota</taxon>
        <taxon>Tissierellia</taxon>
        <taxon>Tissierellales</taxon>
        <taxon>Peptoniphilaceae</taxon>
        <taxon>Helcococcus</taxon>
    </lineage>
</organism>
<dbReference type="InterPro" id="IPR002125">
    <property type="entry name" value="CMP_dCMP_dom"/>
</dbReference>
<accession>H3NLF0</accession>
<dbReference type="CDD" id="cd01283">
    <property type="entry name" value="cytidine_deaminase"/>
    <property type="match status" value="1"/>
</dbReference>
<dbReference type="GO" id="GO:0072527">
    <property type="term" value="P:pyrimidine-containing compound metabolic process"/>
    <property type="evidence" value="ECO:0007669"/>
    <property type="project" value="UniProtKB-ARBA"/>
</dbReference>